<dbReference type="AlphaFoldDB" id="A0A2I0J6L3"/>
<dbReference type="Proteomes" id="UP000233551">
    <property type="component" value="Unassembled WGS sequence"/>
</dbReference>
<name>A0A2I0J6L3_PUNGR</name>
<evidence type="ECO:0000313" key="3">
    <source>
        <dbReference type="Proteomes" id="UP000233551"/>
    </source>
</evidence>
<keyword evidence="1" id="KW-0812">Transmembrane</keyword>
<organism evidence="2 3">
    <name type="scientific">Punica granatum</name>
    <name type="common">Pomegranate</name>
    <dbReference type="NCBI Taxonomy" id="22663"/>
    <lineage>
        <taxon>Eukaryota</taxon>
        <taxon>Viridiplantae</taxon>
        <taxon>Streptophyta</taxon>
        <taxon>Embryophyta</taxon>
        <taxon>Tracheophyta</taxon>
        <taxon>Spermatophyta</taxon>
        <taxon>Magnoliopsida</taxon>
        <taxon>eudicotyledons</taxon>
        <taxon>Gunneridae</taxon>
        <taxon>Pentapetalae</taxon>
        <taxon>rosids</taxon>
        <taxon>malvids</taxon>
        <taxon>Myrtales</taxon>
        <taxon>Lythraceae</taxon>
        <taxon>Punica</taxon>
    </lineage>
</organism>
<accession>A0A2I0J6L3</accession>
<evidence type="ECO:0000313" key="2">
    <source>
        <dbReference type="EMBL" id="PKI51862.1"/>
    </source>
</evidence>
<reference evidence="2 3" key="1">
    <citation type="submission" date="2017-11" db="EMBL/GenBank/DDBJ databases">
        <title>De-novo sequencing of pomegranate (Punica granatum L.) genome.</title>
        <authorList>
            <person name="Akparov Z."/>
            <person name="Amiraslanov A."/>
            <person name="Hajiyeva S."/>
            <person name="Abbasov M."/>
            <person name="Kaur K."/>
            <person name="Hamwieh A."/>
            <person name="Solovyev V."/>
            <person name="Salamov A."/>
            <person name="Braich B."/>
            <person name="Kosarev P."/>
            <person name="Mahmoud A."/>
            <person name="Hajiyev E."/>
            <person name="Babayeva S."/>
            <person name="Izzatullayeva V."/>
            <person name="Mammadov A."/>
            <person name="Mammadov A."/>
            <person name="Sharifova S."/>
            <person name="Ojaghi J."/>
            <person name="Eynullazada K."/>
            <person name="Bayramov B."/>
            <person name="Abdulazimova A."/>
            <person name="Shahmuradov I."/>
        </authorList>
    </citation>
    <scope>NUCLEOTIDE SEQUENCE [LARGE SCALE GENOMIC DNA]</scope>
    <source>
        <strain evidence="3">cv. AG2017</strain>
        <tissue evidence="2">Leaf</tissue>
    </source>
</reference>
<protein>
    <submittedName>
        <fullName evidence="2">Uncharacterized protein</fullName>
    </submittedName>
</protein>
<keyword evidence="1" id="KW-0472">Membrane</keyword>
<sequence>MPRKVFDGVDYDDGYDDDYDYDDLDDADYYGDVAFVIKKFYGIIGLILVKHNPRSQLKKLLSGELGVALSVHTIMMRA</sequence>
<keyword evidence="3" id="KW-1185">Reference proteome</keyword>
<proteinExistence type="predicted"/>
<gene>
    <name evidence="2" type="ORF">CRG98_027780</name>
</gene>
<dbReference type="EMBL" id="PGOL01001988">
    <property type="protein sequence ID" value="PKI51862.1"/>
    <property type="molecule type" value="Genomic_DNA"/>
</dbReference>
<keyword evidence="1" id="KW-1133">Transmembrane helix</keyword>
<evidence type="ECO:0000256" key="1">
    <source>
        <dbReference type="SAM" id="Phobius"/>
    </source>
</evidence>
<comment type="caution">
    <text evidence="2">The sequence shown here is derived from an EMBL/GenBank/DDBJ whole genome shotgun (WGS) entry which is preliminary data.</text>
</comment>
<feature type="transmembrane region" description="Helical" evidence="1">
    <location>
        <begin position="29"/>
        <end position="49"/>
    </location>
</feature>